<protein>
    <submittedName>
        <fullName evidence="2">Uncharacterized protein</fullName>
    </submittedName>
</protein>
<comment type="caution">
    <text evidence="2">The sequence shown here is derived from an EMBL/GenBank/DDBJ whole genome shotgun (WGS) entry which is preliminary data.</text>
</comment>
<dbReference type="AlphaFoldDB" id="A0A371H3D4"/>
<accession>A0A371H3D4</accession>
<gene>
    <name evidence="2" type="ORF">CR513_19935</name>
</gene>
<evidence type="ECO:0000313" key="3">
    <source>
        <dbReference type="Proteomes" id="UP000257109"/>
    </source>
</evidence>
<evidence type="ECO:0000256" key="1">
    <source>
        <dbReference type="SAM" id="MobiDB-lite"/>
    </source>
</evidence>
<name>A0A371H3D4_MUCPR</name>
<reference evidence="2" key="1">
    <citation type="submission" date="2018-05" db="EMBL/GenBank/DDBJ databases">
        <title>Draft genome of Mucuna pruriens seed.</title>
        <authorList>
            <person name="Nnadi N.E."/>
            <person name="Vos R."/>
            <person name="Hasami M.H."/>
            <person name="Devisetty U.K."/>
            <person name="Aguiy J.C."/>
        </authorList>
    </citation>
    <scope>NUCLEOTIDE SEQUENCE [LARGE SCALE GENOMIC DNA]</scope>
    <source>
        <strain evidence="2">JCA_2017</strain>
    </source>
</reference>
<feature type="non-terminal residue" evidence="2">
    <location>
        <position position="94"/>
    </location>
</feature>
<dbReference type="EMBL" id="QJKJ01003688">
    <property type="protein sequence ID" value="RDX97301.1"/>
    <property type="molecule type" value="Genomic_DNA"/>
</dbReference>
<dbReference type="Proteomes" id="UP000257109">
    <property type="component" value="Unassembled WGS sequence"/>
</dbReference>
<proteinExistence type="predicted"/>
<organism evidence="2 3">
    <name type="scientific">Mucuna pruriens</name>
    <name type="common">Velvet bean</name>
    <name type="synonym">Dolichos pruriens</name>
    <dbReference type="NCBI Taxonomy" id="157652"/>
    <lineage>
        <taxon>Eukaryota</taxon>
        <taxon>Viridiplantae</taxon>
        <taxon>Streptophyta</taxon>
        <taxon>Embryophyta</taxon>
        <taxon>Tracheophyta</taxon>
        <taxon>Spermatophyta</taxon>
        <taxon>Magnoliopsida</taxon>
        <taxon>eudicotyledons</taxon>
        <taxon>Gunneridae</taxon>
        <taxon>Pentapetalae</taxon>
        <taxon>rosids</taxon>
        <taxon>fabids</taxon>
        <taxon>Fabales</taxon>
        <taxon>Fabaceae</taxon>
        <taxon>Papilionoideae</taxon>
        <taxon>50 kb inversion clade</taxon>
        <taxon>NPAAA clade</taxon>
        <taxon>indigoferoid/millettioid clade</taxon>
        <taxon>Phaseoleae</taxon>
        <taxon>Mucuna</taxon>
    </lineage>
</organism>
<feature type="region of interest" description="Disordered" evidence="1">
    <location>
        <begin position="72"/>
        <end position="94"/>
    </location>
</feature>
<evidence type="ECO:0000313" key="2">
    <source>
        <dbReference type="EMBL" id="RDX97301.1"/>
    </source>
</evidence>
<keyword evidence="3" id="KW-1185">Reference proteome</keyword>
<sequence>MGNTRILEEVEFEKEESIRNVVFEEESINNIGQVLVPITVQETTSVIGDNVQTTIPNIILEQDYDEVLPQTPIEQSQQPQEVPLGREIHQRKET</sequence>
<feature type="compositionally biased region" description="Basic and acidic residues" evidence="1">
    <location>
        <begin position="84"/>
        <end position="94"/>
    </location>
</feature>
<feature type="non-terminal residue" evidence="2">
    <location>
        <position position="1"/>
    </location>
</feature>